<keyword evidence="3" id="KW-1185">Reference proteome</keyword>
<evidence type="ECO:0000313" key="3">
    <source>
        <dbReference type="Proteomes" id="UP000552097"/>
    </source>
</evidence>
<feature type="domain" description="CD-NTase-associated protein 16 NUDIX" evidence="1">
    <location>
        <begin position="21"/>
        <end position="221"/>
    </location>
</feature>
<evidence type="ECO:0000259" key="1">
    <source>
        <dbReference type="Pfam" id="PF18167"/>
    </source>
</evidence>
<protein>
    <recommendedName>
        <fullName evidence="1">CD-NTase-associated protein 16 NUDIX domain-containing protein</fullName>
    </recommendedName>
</protein>
<accession>A0A7W9HIX5</accession>
<evidence type="ECO:0000313" key="2">
    <source>
        <dbReference type="EMBL" id="MBB5803147.1"/>
    </source>
</evidence>
<dbReference type="Proteomes" id="UP000552097">
    <property type="component" value="Unassembled WGS sequence"/>
</dbReference>
<proteinExistence type="predicted"/>
<reference evidence="2 3" key="1">
    <citation type="submission" date="2020-08" db="EMBL/GenBank/DDBJ databases">
        <title>Sequencing the genomes of 1000 actinobacteria strains.</title>
        <authorList>
            <person name="Klenk H.-P."/>
        </authorList>
    </citation>
    <scope>NUCLEOTIDE SEQUENCE [LARGE SCALE GENOMIC DNA]</scope>
    <source>
        <strain evidence="2 3">DSM 45486</strain>
    </source>
</reference>
<organism evidence="2 3">
    <name type="scientific">Saccharothrix ecbatanensis</name>
    <dbReference type="NCBI Taxonomy" id="1105145"/>
    <lineage>
        <taxon>Bacteria</taxon>
        <taxon>Bacillati</taxon>
        <taxon>Actinomycetota</taxon>
        <taxon>Actinomycetes</taxon>
        <taxon>Pseudonocardiales</taxon>
        <taxon>Pseudonocardiaceae</taxon>
        <taxon>Saccharothrix</taxon>
    </lineage>
</organism>
<dbReference type="EMBL" id="JACHMO010000001">
    <property type="protein sequence ID" value="MBB5803147.1"/>
    <property type="molecule type" value="Genomic_DNA"/>
</dbReference>
<gene>
    <name evidence="2" type="ORF">F4560_002915</name>
</gene>
<dbReference type="Pfam" id="PF18167">
    <property type="entry name" value="Sa_NUDIX"/>
    <property type="match status" value="1"/>
</dbReference>
<dbReference type="AlphaFoldDB" id="A0A7W9HIX5"/>
<sequence length="235" mass="25767">MGSLVFRPGPRPSSARPSRAVRISYCALLRIRDDDRFVLFHTSSRPGAYAPPGGVFKYFPPAVELLEHLGFQPERHSSRGVRTRADLRGVLPLRSFAGFRQWFASGAYREDAQECLRRELTEELTEVGFPDLGDRVREVGLAHVRTVSEGPYPVSGKDYRQARLFEVHDLVVTGGASERLREAVVALSVDPGVSTVVSATAAEIVHGRAGHSLIAPHTAYLVGTRRTGADLPPVQ</sequence>
<name>A0A7W9HIX5_9PSEU</name>
<comment type="caution">
    <text evidence="2">The sequence shown here is derived from an EMBL/GenBank/DDBJ whole genome shotgun (WGS) entry which is preliminary data.</text>
</comment>
<dbReference type="InterPro" id="IPR040829">
    <property type="entry name" value="Cap16_NUDIX"/>
</dbReference>